<dbReference type="PANTHER" id="PTHR30249:SF17">
    <property type="entry name" value="HOLIN-LIKE PROTEIN CIDB"/>
    <property type="match status" value="1"/>
</dbReference>
<dbReference type="PANTHER" id="PTHR30249">
    <property type="entry name" value="PUTATIVE SEROTONIN TRANSPORTER"/>
    <property type="match status" value="1"/>
</dbReference>
<evidence type="ECO:0000313" key="7">
    <source>
        <dbReference type="EMBL" id="MDW0109768.1"/>
    </source>
</evidence>
<evidence type="ECO:0000256" key="2">
    <source>
        <dbReference type="ARBA" id="ARBA00022475"/>
    </source>
</evidence>
<keyword evidence="8" id="KW-1185">Reference proteome</keyword>
<evidence type="ECO:0000256" key="1">
    <source>
        <dbReference type="ARBA" id="ARBA00004651"/>
    </source>
</evidence>
<dbReference type="InterPro" id="IPR007300">
    <property type="entry name" value="CidB/LrgB"/>
</dbReference>
<protein>
    <submittedName>
        <fullName evidence="7">LrgB family protein</fullName>
    </submittedName>
</protein>
<feature type="transmembrane region" description="Helical" evidence="6">
    <location>
        <begin position="32"/>
        <end position="52"/>
    </location>
</feature>
<dbReference type="Pfam" id="PF04172">
    <property type="entry name" value="LrgB"/>
    <property type="match status" value="1"/>
</dbReference>
<evidence type="ECO:0000256" key="5">
    <source>
        <dbReference type="ARBA" id="ARBA00023136"/>
    </source>
</evidence>
<evidence type="ECO:0000256" key="4">
    <source>
        <dbReference type="ARBA" id="ARBA00022989"/>
    </source>
</evidence>
<comment type="caution">
    <text evidence="7">The sequence shown here is derived from an EMBL/GenBank/DDBJ whole genome shotgun (WGS) entry which is preliminary data.</text>
</comment>
<organism evidence="7 8">
    <name type="scientific">Sporosarcina aquimarina</name>
    <dbReference type="NCBI Taxonomy" id="114975"/>
    <lineage>
        <taxon>Bacteria</taxon>
        <taxon>Bacillati</taxon>
        <taxon>Bacillota</taxon>
        <taxon>Bacilli</taxon>
        <taxon>Bacillales</taxon>
        <taxon>Caryophanaceae</taxon>
        <taxon>Sporosarcina</taxon>
    </lineage>
</organism>
<dbReference type="RefSeq" id="WP_317935309.1">
    <property type="nucleotide sequence ID" value="NZ_JAUBDH010000003.1"/>
</dbReference>
<keyword evidence="5 6" id="KW-0472">Membrane</keyword>
<dbReference type="Proteomes" id="UP001280629">
    <property type="component" value="Unassembled WGS sequence"/>
</dbReference>
<keyword evidence="2" id="KW-1003">Cell membrane</keyword>
<dbReference type="EMBL" id="JAUBDH010000003">
    <property type="protein sequence ID" value="MDW0109768.1"/>
    <property type="molecule type" value="Genomic_DNA"/>
</dbReference>
<feature type="transmembrane region" description="Helical" evidence="6">
    <location>
        <begin position="180"/>
        <end position="196"/>
    </location>
</feature>
<proteinExistence type="predicted"/>
<evidence type="ECO:0000256" key="6">
    <source>
        <dbReference type="SAM" id="Phobius"/>
    </source>
</evidence>
<accession>A0ABU4FYG3</accession>
<feature type="transmembrane region" description="Helical" evidence="6">
    <location>
        <begin position="7"/>
        <end position="26"/>
    </location>
</feature>
<name>A0ABU4FYG3_9BACL</name>
<gene>
    <name evidence="7" type="ORF">QT716_06825</name>
</gene>
<sequence length="230" mass="24699">MQLIIPATGFILLTIVTYFLMNVVYMKFHWPFLVPIITTTIALILILVTFNIPYETYMAGGQWIDKLLGPAVVSLAVPLYKQRELLKRHIYPIVTGILAGCVTGMMTGMLLAKSAGFPKELVLSILPKSITTPIAMQISGQVGGIPALAAVFVIIAGISGVLLSHYFLTFFKLDSTLGRGIGLGVATHAIGTSKAIEYGEQEASLSSVAMTLSAIFGSLLGPLIAWMFYG</sequence>
<feature type="transmembrane region" description="Helical" evidence="6">
    <location>
        <begin position="90"/>
        <end position="112"/>
    </location>
</feature>
<reference evidence="7 8" key="1">
    <citation type="submission" date="2023-06" db="EMBL/GenBank/DDBJ databases">
        <title>Sporosarcina sp. nov., isolated from Korean traditional fermented seafood 'Jeotgal'.</title>
        <authorList>
            <person name="Yang A.-I."/>
            <person name="Shin N.-R."/>
        </authorList>
    </citation>
    <scope>NUCLEOTIDE SEQUENCE [LARGE SCALE GENOMIC DNA]</scope>
    <source>
        <strain evidence="7 8">KCTC3840</strain>
    </source>
</reference>
<evidence type="ECO:0000313" key="8">
    <source>
        <dbReference type="Proteomes" id="UP001280629"/>
    </source>
</evidence>
<keyword evidence="4 6" id="KW-1133">Transmembrane helix</keyword>
<feature type="transmembrane region" description="Helical" evidence="6">
    <location>
        <begin position="145"/>
        <end position="168"/>
    </location>
</feature>
<evidence type="ECO:0000256" key="3">
    <source>
        <dbReference type="ARBA" id="ARBA00022692"/>
    </source>
</evidence>
<comment type="subcellular location">
    <subcellularLocation>
        <location evidence="1">Cell membrane</location>
        <topology evidence="1">Multi-pass membrane protein</topology>
    </subcellularLocation>
</comment>
<feature type="transmembrane region" description="Helical" evidence="6">
    <location>
        <begin position="208"/>
        <end position="229"/>
    </location>
</feature>
<keyword evidence="3 6" id="KW-0812">Transmembrane</keyword>